<dbReference type="Proteomes" id="UP000078561">
    <property type="component" value="Unassembled WGS sequence"/>
</dbReference>
<keyword evidence="3" id="KW-1185">Reference proteome</keyword>
<accession>A0A168LPF1</accession>
<gene>
    <name evidence="2" type="primary">ABSGL_02697.1 scaffold 3684</name>
</gene>
<organism evidence="2">
    <name type="scientific">Absidia glauca</name>
    <name type="common">Pin mould</name>
    <dbReference type="NCBI Taxonomy" id="4829"/>
    <lineage>
        <taxon>Eukaryota</taxon>
        <taxon>Fungi</taxon>
        <taxon>Fungi incertae sedis</taxon>
        <taxon>Mucoromycota</taxon>
        <taxon>Mucoromycotina</taxon>
        <taxon>Mucoromycetes</taxon>
        <taxon>Mucorales</taxon>
        <taxon>Cunninghamellaceae</taxon>
        <taxon>Absidia</taxon>
    </lineage>
</organism>
<protein>
    <recommendedName>
        <fullName evidence="4">Retrotransposon gag domain-containing protein</fullName>
    </recommendedName>
</protein>
<dbReference type="PANTHER" id="PTHR33223:SF6">
    <property type="entry name" value="CCHC-TYPE DOMAIN-CONTAINING PROTEIN"/>
    <property type="match status" value="1"/>
</dbReference>
<feature type="region of interest" description="Disordered" evidence="1">
    <location>
        <begin position="223"/>
        <end position="244"/>
    </location>
</feature>
<evidence type="ECO:0000256" key="1">
    <source>
        <dbReference type="SAM" id="MobiDB-lite"/>
    </source>
</evidence>
<name>A0A168LPF1_ABSGL</name>
<evidence type="ECO:0000313" key="3">
    <source>
        <dbReference type="Proteomes" id="UP000078561"/>
    </source>
</evidence>
<dbReference type="EMBL" id="LT551602">
    <property type="protein sequence ID" value="SAL97226.1"/>
    <property type="molecule type" value="Genomic_DNA"/>
</dbReference>
<sequence>MVDPADHHSDHKVSIPVYSGTNPDSWLKKYNKACLINRFNEQDKLDRVPFYLPEAIGDWTLERNFSSWKEFVDAFESRYHSGSSKVEMLASLISITQKPEETPRDYLTRWESLGMTRMFEKMDTFLAHASSNSSGPSTTPSSGPSTTSSSGSFVKKCFNCKASDHQTQTCPLPCKYCKSSAHKHYECMDPKAIAARQFRKNPASSASPTPTDAMLIDVLAADKRPHPEDPSSSSHLSSKRMDTRSRSMINVDELPTTPKPHHSRVKLASQVSSDHPIDIAALVNLPVYNLSLAQIASHPTWRSQIKDSLTKRYNKKRVVDLTLPADKPVGNCAPWTLGAVNDIETPLVLDATNYPDSNILDALGRINGWERLVFAGVSRDAAWCKELERSIGAPSSIPTSITVGAKVLLSIPSNRSSNKFSGNYYKDTYTVAACFDNNTFLLVDSSGKTLKRRINGTRLKLLV</sequence>
<proteinExistence type="predicted"/>
<reference evidence="2" key="1">
    <citation type="submission" date="2016-04" db="EMBL/GenBank/DDBJ databases">
        <authorList>
            <person name="Evans L.H."/>
            <person name="Alamgir A."/>
            <person name="Owens N."/>
            <person name="Weber N.D."/>
            <person name="Virtaneva K."/>
            <person name="Barbian K."/>
            <person name="Babar A."/>
            <person name="Rosenke K."/>
        </authorList>
    </citation>
    <scope>NUCLEOTIDE SEQUENCE [LARGE SCALE GENOMIC DNA]</scope>
    <source>
        <strain evidence="2">CBS 101.48</strain>
    </source>
</reference>
<evidence type="ECO:0008006" key="4">
    <source>
        <dbReference type="Google" id="ProtNLM"/>
    </source>
</evidence>
<dbReference type="PANTHER" id="PTHR33223">
    <property type="entry name" value="CCHC-TYPE DOMAIN-CONTAINING PROTEIN"/>
    <property type="match status" value="1"/>
</dbReference>
<dbReference type="AlphaFoldDB" id="A0A168LPF1"/>
<dbReference type="OrthoDB" id="2289688at2759"/>
<evidence type="ECO:0000313" key="2">
    <source>
        <dbReference type="EMBL" id="SAL97226.1"/>
    </source>
</evidence>
<dbReference type="InParanoid" id="A0A168LPF1"/>